<dbReference type="RefSeq" id="YP_010218600.1">
    <property type="nucleotide sequence ID" value="NC_058917.1"/>
</dbReference>
<keyword evidence="1" id="KW-0496">Mitochondrion</keyword>
<protein>
    <submittedName>
        <fullName evidence="1">Uncharacterized protein</fullName>
    </submittedName>
</protein>
<reference evidence="1" key="1">
    <citation type="submission" date="2021-01" db="EMBL/GenBank/DDBJ databases">
        <authorList>
            <person name="Sun H.-H."/>
            <person name="Zhang S."/>
            <person name="Zhang Y.-J."/>
        </authorList>
    </citation>
    <scope>NUCLEOTIDE SEQUENCE</scope>
    <source>
        <strain evidence="1">CMM1</strain>
    </source>
</reference>
<name>A0A8K1MEQ8_9PEZI</name>
<dbReference type="EMBL" id="MW538937">
    <property type="protein sequence ID" value="UBU98359.1"/>
    <property type="molecule type" value="Genomic_DNA"/>
</dbReference>
<accession>A0A8K1MEQ8</accession>
<proteinExistence type="predicted"/>
<dbReference type="GeneID" id="68665301"/>
<evidence type="ECO:0000313" key="1">
    <source>
        <dbReference type="EMBL" id="UBU98359.1"/>
    </source>
</evidence>
<organism evidence="1">
    <name type="scientific">Morchella brunnea</name>
    <dbReference type="NCBI Taxonomy" id="1174671"/>
    <lineage>
        <taxon>Eukaryota</taxon>
        <taxon>Fungi</taxon>
        <taxon>Dikarya</taxon>
        <taxon>Ascomycota</taxon>
        <taxon>Pezizomycotina</taxon>
        <taxon>Pezizomycetes</taxon>
        <taxon>Pezizales</taxon>
        <taxon>Morchellaceae</taxon>
        <taxon>Morchella</taxon>
    </lineage>
</organism>
<sequence>MKRYKKLRASCPISISEGLYARLRQGSLLRREYIFSGRAVFFLDRIFFLWGSAPQEPIFLSCLWPARVASYNYICSCNTTSLAPRSQTRPFFCGSHQQLRPGRSRA</sequence>
<gene>
    <name evidence="1" type="primary">orf106B</name>
</gene>
<geneLocation type="mitochondrion" evidence="1"/>
<dbReference type="AlphaFoldDB" id="A0A8K1MEQ8"/>